<dbReference type="OrthoDB" id="5417262at2759"/>
<feature type="compositionally biased region" description="Basic residues" evidence="1">
    <location>
        <begin position="292"/>
        <end position="303"/>
    </location>
</feature>
<feature type="region of interest" description="Disordered" evidence="1">
    <location>
        <begin position="219"/>
        <end position="374"/>
    </location>
</feature>
<accession>A0A3N4KLD8</accession>
<dbReference type="PRINTS" id="PR00929">
    <property type="entry name" value="ATHOOK"/>
</dbReference>
<dbReference type="SMART" id="SM00384">
    <property type="entry name" value="AT_hook"/>
    <property type="match status" value="5"/>
</dbReference>
<evidence type="ECO:0000256" key="1">
    <source>
        <dbReference type="SAM" id="MobiDB-lite"/>
    </source>
</evidence>
<evidence type="ECO:0000313" key="3">
    <source>
        <dbReference type="Proteomes" id="UP000277580"/>
    </source>
</evidence>
<organism evidence="2 3">
    <name type="scientific">Morchella conica CCBAS932</name>
    <dbReference type="NCBI Taxonomy" id="1392247"/>
    <lineage>
        <taxon>Eukaryota</taxon>
        <taxon>Fungi</taxon>
        <taxon>Dikarya</taxon>
        <taxon>Ascomycota</taxon>
        <taxon>Pezizomycotina</taxon>
        <taxon>Pezizomycetes</taxon>
        <taxon>Pezizales</taxon>
        <taxon>Morchellaceae</taxon>
        <taxon>Morchella</taxon>
    </lineage>
</organism>
<dbReference type="AlphaFoldDB" id="A0A3N4KLD8"/>
<feature type="region of interest" description="Disordered" evidence="1">
    <location>
        <begin position="159"/>
        <end position="180"/>
    </location>
</feature>
<evidence type="ECO:0000313" key="2">
    <source>
        <dbReference type="EMBL" id="RPB11384.1"/>
    </source>
</evidence>
<dbReference type="GO" id="GO:0003677">
    <property type="term" value="F:DNA binding"/>
    <property type="evidence" value="ECO:0007669"/>
    <property type="project" value="InterPro"/>
</dbReference>
<dbReference type="STRING" id="1392247.A0A3N4KLD8"/>
<dbReference type="InParanoid" id="A0A3N4KLD8"/>
<keyword evidence="3" id="KW-1185">Reference proteome</keyword>
<feature type="compositionally biased region" description="Acidic residues" evidence="1">
    <location>
        <begin position="252"/>
        <end position="263"/>
    </location>
</feature>
<proteinExistence type="predicted"/>
<name>A0A3N4KLD8_9PEZI</name>
<feature type="compositionally biased region" description="Acidic residues" evidence="1">
    <location>
        <begin position="319"/>
        <end position="328"/>
    </location>
</feature>
<protein>
    <submittedName>
        <fullName evidence="2">Uncharacterized protein</fullName>
    </submittedName>
</protein>
<gene>
    <name evidence="2" type="ORF">P167DRAFT_575399</name>
</gene>
<reference evidence="2 3" key="1">
    <citation type="journal article" date="2018" name="Nat. Ecol. Evol.">
        <title>Pezizomycetes genomes reveal the molecular basis of ectomycorrhizal truffle lifestyle.</title>
        <authorList>
            <person name="Murat C."/>
            <person name="Payen T."/>
            <person name="Noel B."/>
            <person name="Kuo A."/>
            <person name="Morin E."/>
            <person name="Chen J."/>
            <person name="Kohler A."/>
            <person name="Krizsan K."/>
            <person name="Balestrini R."/>
            <person name="Da Silva C."/>
            <person name="Montanini B."/>
            <person name="Hainaut M."/>
            <person name="Levati E."/>
            <person name="Barry K.W."/>
            <person name="Belfiori B."/>
            <person name="Cichocki N."/>
            <person name="Clum A."/>
            <person name="Dockter R.B."/>
            <person name="Fauchery L."/>
            <person name="Guy J."/>
            <person name="Iotti M."/>
            <person name="Le Tacon F."/>
            <person name="Lindquist E.A."/>
            <person name="Lipzen A."/>
            <person name="Malagnac F."/>
            <person name="Mello A."/>
            <person name="Molinier V."/>
            <person name="Miyauchi S."/>
            <person name="Poulain J."/>
            <person name="Riccioni C."/>
            <person name="Rubini A."/>
            <person name="Sitrit Y."/>
            <person name="Splivallo R."/>
            <person name="Traeger S."/>
            <person name="Wang M."/>
            <person name="Zifcakova L."/>
            <person name="Wipf D."/>
            <person name="Zambonelli A."/>
            <person name="Paolocci F."/>
            <person name="Nowrousian M."/>
            <person name="Ottonello S."/>
            <person name="Baldrian P."/>
            <person name="Spatafora J.W."/>
            <person name="Henrissat B."/>
            <person name="Nagy L.G."/>
            <person name="Aury J.M."/>
            <person name="Wincker P."/>
            <person name="Grigoriev I.V."/>
            <person name="Bonfante P."/>
            <person name="Martin F.M."/>
        </authorList>
    </citation>
    <scope>NUCLEOTIDE SEQUENCE [LARGE SCALE GENOMIC DNA]</scope>
    <source>
        <strain evidence="2 3">CCBAS932</strain>
    </source>
</reference>
<feature type="compositionally biased region" description="Basic residues" evidence="1">
    <location>
        <begin position="357"/>
        <end position="367"/>
    </location>
</feature>
<dbReference type="InterPro" id="IPR017956">
    <property type="entry name" value="AT_hook_DNA-bd_motif"/>
</dbReference>
<sequence>MANVQYQAGLRYGHSLAIQQVRDVVDKLFHPAVINSLTILLDRISMPPLPSELRSPREVSAAPSGSGPEFGAFYPDPTTGKFLEVPPLPMHVAAPGPPPHPTLEPYLPAAQTHQYPSGALDSMASCLPDSEDLTLDLPVRRRGRPARDAPTTIVKKEVQEAAAPVQPVRRGARTTRTQVSYTEPSLTAAELEDAYETYVPRSDRQCRRTLYSEALLESDSEDAAPVQPARRRGRPRKNAVPGETLVVSDLKQEEEEEEEEEDAPTPKCGRLYKIASSPEDSVEEDFTPVQAPKKRGRAGRPRKNIVPAADNLVVADLKQEEDDEEEEAPAPKRGRRNNTASSPEATAKEDLAPVQFPKKRGRPRKTTPSHIGRNVLVPFDGKLVDQEVKRERGRRKKVVVSDTDTNTAEAYGVGAKYEEDSEW</sequence>
<dbReference type="EMBL" id="ML119136">
    <property type="protein sequence ID" value="RPB11384.1"/>
    <property type="molecule type" value="Genomic_DNA"/>
</dbReference>
<dbReference type="Proteomes" id="UP000277580">
    <property type="component" value="Unassembled WGS sequence"/>
</dbReference>